<dbReference type="InterPro" id="IPR004553">
    <property type="entry name" value="HMG_CoA_Rdtase_bac-typ"/>
</dbReference>
<sequence length="414" mass="44584">MTEIFSGFYKRTPEERLAIVQEAGFVGQSEVPSLPKDIANQMIENFVGSYQLPMGLAVNVQVNGQAYAVPMAIEEPSVIAAVANGGKILGNIDSKAYNRELIGQIIIQDLANLQEAKQMLEAQTDKLLHKAAEVSQSMIQRGGGPRKIWVEVVEDFLTLYLSLDSCDSMGANLMNTILEHLVPSVETLTQGKVLMGILSNYSTEANVTAKVKVPLTRLSAEADEALQMAERIAAASSYAQLDPYRAATHNKGIMNGIDAVLIATGNDWRAVEAGVHAYAVQAGQYRGLSRWWLNDDQTALHGELSLPLYLATVGGSLSNHPTAQWALDLLGRPSGDGLSEIIAAVGLIQNFSAVRALVTTGIQKGHMRMQARSLAMQAGARTDNVSEVVEALMQAPLMNLSAANDIVRKVQGED</sequence>
<dbReference type="SUPFAM" id="SSF55035">
    <property type="entry name" value="NAD-binding domain of HMG-CoA reductase"/>
    <property type="match status" value="1"/>
</dbReference>
<comment type="pathway">
    <text evidence="3">Metabolic intermediate metabolism; (R)-mevalonate degradation; (S)-3-hydroxy-3-methylglutaryl-CoA from (R)-mevalonate: step 1/1.</text>
</comment>
<dbReference type="PROSITE" id="PS50065">
    <property type="entry name" value="HMG_COA_REDUCTASE_4"/>
    <property type="match status" value="1"/>
</dbReference>
<proteinExistence type="inferred from homology"/>
<dbReference type="UniPathway" id="UPA00257">
    <property type="reaction ID" value="UER00367"/>
</dbReference>
<evidence type="ECO:0000313" key="5">
    <source>
        <dbReference type="Proteomes" id="UP000263232"/>
    </source>
</evidence>
<keyword evidence="2 3" id="KW-0560">Oxidoreductase</keyword>
<dbReference type="Gene3D" id="3.30.70.420">
    <property type="entry name" value="Hydroxymethylglutaryl-CoA reductase, class I/II, NAD/NADP-binding domain"/>
    <property type="match status" value="1"/>
</dbReference>
<reference evidence="4 5" key="1">
    <citation type="submission" date="2017-09" db="EMBL/GenBank/DDBJ databases">
        <title>Complete genome sequence of Oxytococcus suis strain ZY16052.</title>
        <authorList>
            <person name="Li F."/>
        </authorList>
    </citation>
    <scope>NUCLEOTIDE SEQUENCE [LARGE SCALE GENOMIC DNA]</scope>
    <source>
        <strain evidence="4 5">ZY16052</strain>
    </source>
</reference>
<dbReference type="InterPro" id="IPR023074">
    <property type="entry name" value="HMG_CoA_Rdtase_cat_sf"/>
</dbReference>
<dbReference type="PANTHER" id="PTHR10572:SF24">
    <property type="entry name" value="3-HYDROXY-3-METHYLGLUTARYL-COENZYME A REDUCTASE"/>
    <property type="match status" value="1"/>
</dbReference>
<dbReference type="OrthoDB" id="9764892at2"/>
<dbReference type="NCBIfam" id="TIGR00532">
    <property type="entry name" value="HMG_CoA_R_NAD"/>
    <property type="match status" value="1"/>
</dbReference>
<gene>
    <name evidence="4" type="ORF">CL176_08220</name>
</gene>
<dbReference type="KEGG" id="abae:CL176_08220"/>
<organism evidence="4 5">
    <name type="scientific">Suicoccus acidiformans</name>
    <dbReference type="NCBI Taxonomy" id="2036206"/>
    <lineage>
        <taxon>Bacteria</taxon>
        <taxon>Bacillati</taxon>
        <taxon>Bacillota</taxon>
        <taxon>Bacilli</taxon>
        <taxon>Lactobacillales</taxon>
        <taxon>Aerococcaceae</taxon>
        <taxon>Suicoccus</taxon>
    </lineage>
</organism>
<evidence type="ECO:0000256" key="2">
    <source>
        <dbReference type="ARBA" id="ARBA00023002"/>
    </source>
</evidence>
<dbReference type="Gene3D" id="3.90.770.10">
    <property type="entry name" value="3-hydroxy-3-methylglutaryl-coenzyme A Reductase, Chain A, domain 2"/>
    <property type="match status" value="1"/>
</dbReference>
<dbReference type="InterPro" id="IPR009023">
    <property type="entry name" value="HMG_CoA_Rdtase_NAD(P)-bd_sf"/>
</dbReference>
<comment type="similarity">
    <text evidence="1 3">Belongs to the HMG-CoA reductase family.</text>
</comment>
<dbReference type="RefSeq" id="WP_118990884.1">
    <property type="nucleotide sequence ID" value="NZ_CP023434.1"/>
</dbReference>
<evidence type="ECO:0000256" key="3">
    <source>
        <dbReference type="RuleBase" id="RU361219"/>
    </source>
</evidence>
<evidence type="ECO:0000256" key="1">
    <source>
        <dbReference type="ARBA" id="ARBA00007661"/>
    </source>
</evidence>
<name>A0A347WLM7_9LACT</name>
<dbReference type="EC" id="1.1.1.88" evidence="3"/>
<dbReference type="GO" id="GO:0015936">
    <property type="term" value="P:coenzyme A metabolic process"/>
    <property type="evidence" value="ECO:0007669"/>
    <property type="project" value="InterPro"/>
</dbReference>
<dbReference type="Pfam" id="PF00368">
    <property type="entry name" value="HMG-CoA_red"/>
    <property type="match status" value="1"/>
</dbReference>
<accession>A0A347WLM7</accession>
<dbReference type="InterPro" id="IPR002202">
    <property type="entry name" value="HMG_CoA_Rdtase"/>
</dbReference>
<dbReference type="Proteomes" id="UP000263232">
    <property type="component" value="Chromosome"/>
</dbReference>
<dbReference type="AlphaFoldDB" id="A0A347WLM7"/>
<dbReference type="EMBL" id="CP023434">
    <property type="protein sequence ID" value="AXY25984.1"/>
    <property type="molecule type" value="Genomic_DNA"/>
</dbReference>
<dbReference type="GO" id="GO:0140643">
    <property type="term" value="F:hydroxymethylglutaryl-CoA reductase (NADH) activity"/>
    <property type="evidence" value="ECO:0007669"/>
    <property type="project" value="UniProtKB-EC"/>
</dbReference>
<dbReference type="PANTHER" id="PTHR10572">
    <property type="entry name" value="3-HYDROXY-3-METHYLGLUTARYL-COENZYME A REDUCTASE"/>
    <property type="match status" value="1"/>
</dbReference>
<dbReference type="GO" id="GO:0004420">
    <property type="term" value="F:hydroxymethylglutaryl-CoA reductase (NADPH) activity"/>
    <property type="evidence" value="ECO:0007669"/>
    <property type="project" value="InterPro"/>
</dbReference>
<protein>
    <recommendedName>
        <fullName evidence="3">3-hydroxy-3-methylglutaryl coenzyme A reductase</fullName>
        <shortName evidence="3">HMG-CoA reductase</shortName>
        <ecNumber evidence="3">1.1.1.88</ecNumber>
    </recommendedName>
</protein>
<dbReference type="SUPFAM" id="SSF56542">
    <property type="entry name" value="Substrate-binding domain of HMG-CoA reductase"/>
    <property type="match status" value="1"/>
</dbReference>
<keyword evidence="3" id="KW-0520">NAD</keyword>
<keyword evidence="5" id="KW-1185">Reference proteome</keyword>
<dbReference type="CDD" id="cd00644">
    <property type="entry name" value="HMG-CoA_reductase_classII"/>
    <property type="match status" value="1"/>
</dbReference>
<evidence type="ECO:0000313" key="4">
    <source>
        <dbReference type="EMBL" id="AXY25984.1"/>
    </source>
</evidence>
<comment type="catalytic activity">
    <reaction evidence="3">
        <text>(R)-mevalonate + 2 NAD(+) + CoA = (3S)-3-hydroxy-3-methylglutaryl-CoA + 2 NADH + 2 H(+)</text>
        <dbReference type="Rhea" id="RHEA:14833"/>
        <dbReference type="ChEBI" id="CHEBI:15378"/>
        <dbReference type="ChEBI" id="CHEBI:36464"/>
        <dbReference type="ChEBI" id="CHEBI:43074"/>
        <dbReference type="ChEBI" id="CHEBI:57287"/>
        <dbReference type="ChEBI" id="CHEBI:57540"/>
        <dbReference type="ChEBI" id="CHEBI:57945"/>
        <dbReference type="EC" id="1.1.1.88"/>
    </reaction>
</comment>
<dbReference type="InterPro" id="IPR009029">
    <property type="entry name" value="HMG_CoA_Rdtase_sub-bd_dom_sf"/>
</dbReference>
<dbReference type="Gene3D" id="1.10.8.660">
    <property type="match status" value="1"/>
</dbReference>